<dbReference type="InterPro" id="IPR052893">
    <property type="entry name" value="TCS_response_regulator"/>
</dbReference>
<evidence type="ECO:0000259" key="2">
    <source>
        <dbReference type="PROSITE" id="PS50110"/>
    </source>
</evidence>
<dbReference type="AlphaFoldDB" id="A0A5E8H6D6"/>
<protein>
    <submittedName>
        <fullName evidence="3">Response regulator receiver domain protein</fullName>
    </submittedName>
</protein>
<dbReference type="Pfam" id="PF00072">
    <property type="entry name" value="Response_reg"/>
    <property type="match status" value="1"/>
</dbReference>
<evidence type="ECO:0000313" key="4">
    <source>
        <dbReference type="Proteomes" id="UP000013996"/>
    </source>
</evidence>
<keyword evidence="1" id="KW-0597">Phosphoprotein</keyword>
<dbReference type="SMART" id="SM00448">
    <property type="entry name" value="REC"/>
    <property type="match status" value="1"/>
</dbReference>
<comment type="caution">
    <text evidence="3">The sequence shown here is derived from an EMBL/GenBank/DDBJ whole genome shotgun (WGS) entry which is preliminary data.</text>
</comment>
<dbReference type="PANTHER" id="PTHR44520">
    <property type="entry name" value="RESPONSE REGULATOR RCP1-RELATED"/>
    <property type="match status" value="1"/>
</dbReference>
<dbReference type="Gene3D" id="3.40.50.2300">
    <property type="match status" value="1"/>
</dbReference>
<sequence>MMNQVPKVFLIEDDLVTTFLIKTLMEKFSFASEICTFANGADALDALHKSQNFPDFLFLDLNMPIMDGWQFLEAMQNSPHLSNIPTYILTSSIDPNDKSKSESFANVKGYLTKPLVLKDLEAIQTSYHSKET</sequence>
<dbReference type="STRING" id="1249483.LEP1GSC202_0181"/>
<accession>A0A5E8H6D6</accession>
<evidence type="ECO:0000313" key="3">
    <source>
        <dbReference type="EMBL" id="EOQ86865.1"/>
    </source>
</evidence>
<gene>
    <name evidence="3" type="ORF">LEP1GSC202_0181</name>
</gene>
<reference evidence="3 4" key="1">
    <citation type="submission" date="2013-04" db="EMBL/GenBank/DDBJ databases">
        <authorList>
            <person name="Harkins D.M."/>
            <person name="Durkin A.S."/>
            <person name="Brinkac L.M."/>
            <person name="Haft D.H."/>
            <person name="Selengut J.D."/>
            <person name="Sanka R."/>
            <person name="DePew J."/>
            <person name="Purushe J."/>
            <person name="Hartskeerl R.A."/>
            <person name="Ahmed A."/>
            <person name="van der Linden H."/>
            <person name="Goris M.G.A."/>
            <person name="Vinetz J.M."/>
            <person name="Sutton G.G."/>
            <person name="Nierman W.C."/>
            <person name="Fouts D.E."/>
        </authorList>
    </citation>
    <scope>NUCLEOTIDE SEQUENCE [LARGE SCALE GENOMIC DNA]</scope>
    <source>
        <strain evidence="3 4">Sao Paulo</strain>
    </source>
</reference>
<dbReference type="EMBL" id="AOGX02000047">
    <property type="protein sequence ID" value="EOQ86865.1"/>
    <property type="molecule type" value="Genomic_DNA"/>
</dbReference>
<organism evidence="3 4">
    <name type="scientific">Leptospira yanagawae serovar Saopaulo str. Sao Paulo = ATCC 700523</name>
    <dbReference type="NCBI Taxonomy" id="1249483"/>
    <lineage>
        <taxon>Bacteria</taxon>
        <taxon>Pseudomonadati</taxon>
        <taxon>Spirochaetota</taxon>
        <taxon>Spirochaetia</taxon>
        <taxon>Leptospirales</taxon>
        <taxon>Leptospiraceae</taxon>
        <taxon>Leptospira</taxon>
    </lineage>
</organism>
<dbReference type="PROSITE" id="PS50110">
    <property type="entry name" value="RESPONSE_REGULATORY"/>
    <property type="match status" value="1"/>
</dbReference>
<name>A0A5E8H6D6_9LEPT</name>
<feature type="modified residue" description="4-aspartylphosphate" evidence="1">
    <location>
        <position position="60"/>
    </location>
</feature>
<dbReference type="PANTHER" id="PTHR44520:SF2">
    <property type="entry name" value="RESPONSE REGULATOR RCP1"/>
    <property type="match status" value="1"/>
</dbReference>
<proteinExistence type="predicted"/>
<dbReference type="InterPro" id="IPR011006">
    <property type="entry name" value="CheY-like_superfamily"/>
</dbReference>
<evidence type="ECO:0000256" key="1">
    <source>
        <dbReference type="PROSITE-ProRule" id="PRU00169"/>
    </source>
</evidence>
<dbReference type="GO" id="GO:0000160">
    <property type="term" value="P:phosphorelay signal transduction system"/>
    <property type="evidence" value="ECO:0007669"/>
    <property type="project" value="InterPro"/>
</dbReference>
<dbReference type="OrthoDB" id="9759232at2"/>
<dbReference type="RefSeq" id="WP_015679235.1">
    <property type="nucleotide sequence ID" value="NZ_AOGX02000047.1"/>
</dbReference>
<feature type="domain" description="Response regulatory" evidence="2">
    <location>
        <begin position="7"/>
        <end position="128"/>
    </location>
</feature>
<dbReference type="InterPro" id="IPR001789">
    <property type="entry name" value="Sig_transdc_resp-reg_receiver"/>
</dbReference>
<dbReference type="Proteomes" id="UP000013996">
    <property type="component" value="Unassembled WGS sequence"/>
</dbReference>
<dbReference type="SUPFAM" id="SSF52172">
    <property type="entry name" value="CheY-like"/>
    <property type="match status" value="1"/>
</dbReference>